<name>A0A238UT06_9ACTN</name>
<dbReference type="RefSeq" id="WP_143226881.1">
    <property type="nucleotide sequence ID" value="NZ_FZNP01000001.1"/>
</dbReference>
<protein>
    <submittedName>
        <fullName evidence="2">Uncharacterized protein</fullName>
    </submittedName>
</protein>
<dbReference type="Proteomes" id="UP000198420">
    <property type="component" value="Unassembled WGS sequence"/>
</dbReference>
<accession>A0A238UT06</accession>
<evidence type="ECO:0000313" key="3">
    <source>
        <dbReference type="Proteomes" id="UP000198420"/>
    </source>
</evidence>
<dbReference type="AlphaFoldDB" id="A0A238UT06"/>
<proteinExistence type="predicted"/>
<dbReference type="EMBL" id="FZNP01000001">
    <property type="protein sequence ID" value="SNR24543.1"/>
    <property type="molecule type" value="Genomic_DNA"/>
</dbReference>
<sequence>MTAEPTGFGDARHASPRLRNQVADGRASGIRRKCPEPLGGLPRPRFTFGGGPAAARRTHQLTGIPKRRGVEMK</sequence>
<gene>
    <name evidence="2" type="ORF">SAMN06265355_101313</name>
</gene>
<reference evidence="3" key="1">
    <citation type="submission" date="2017-06" db="EMBL/GenBank/DDBJ databases">
        <authorList>
            <person name="Varghese N."/>
            <person name="Submissions S."/>
        </authorList>
    </citation>
    <scope>NUCLEOTIDE SEQUENCE [LARGE SCALE GENOMIC DNA]</scope>
    <source>
        <strain evidence="3">DSM 44485</strain>
    </source>
</reference>
<organism evidence="2 3">
    <name type="scientific">Actinomadura mexicana</name>
    <dbReference type="NCBI Taxonomy" id="134959"/>
    <lineage>
        <taxon>Bacteria</taxon>
        <taxon>Bacillati</taxon>
        <taxon>Actinomycetota</taxon>
        <taxon>Actinomycetes</taxon>
        <taxon>Streptosporangiales</taxon>
        <taxon>Thermomonosporaceae</taxon>
        <taxon>Actinomadura</taxon>
    </lineage>
</organism>
<feature type="region of interest" description="Disordered" evidence="1">
    <location>
        <begin position="1"/>
        <end position="73"/>
    </location>
</feature>
<evidence type="ECO:0000313" key="2">
    <source>
        <dbReference type="EMBL" id="SNR24543.1"/>
    </source>
</evidence>
<evidence type="ECO:0000256" key="1">
    <source>
        <dbReference type="SAM" id="MobiDB-lite"/>
    </source>
</evidence>
<keyword evidence="3" id="KW-1185">Reference proteome</keyword>